<gene>
    <name evidence="2" type="ORF">OIU77_024094</name>
</gene>
<comment type="caution">
    <text evidence="2">The sequence shown here is derived from an EMBL/GenBank/DDBJ whole genome shotgun (WGS) entry which is preliminary data.</text>
</comment>
<organism evidence="2 3">
    <name type="scientific">Salix suchowensis</name>
    <dbReference type="NCBI Taxonomy" id="1278906"/>
    <lineage>
        <taxon>Eukaryota</taxon>
        <taxon>Viridiplantae</taxon>
        <taxon>Streptophyta</taxon>
        <taxon>Embryophyta</taxon>
        <taxon>Tracheophyta</taxon>
        <taxon>Spermatophyta</taxon>
        <taxon>Magnoliopsida</taxon>
        <taxon>eudicotyledons</taxon>
        <taxon>Gunneridae</taxon>
        <taxon>Pentapetalae</taxon>
        <taxon>rosids</taxon>
        <taxon>fabids</taxon>
        <taxon>Malpighiales</taxon>
        <taxon>Salicaceae</taxon>
        <taxon>Saliceae</taxon>
        <taxon>Salix</taxon>
    </lineage>
</organism>
<reference evidence="2" key="1">
    <citation type="submission" date="2022-10" db="EMBL/GenBank/DDBJ databases">
        <authorList>
            <person name="Hyden B.L."/>
            <person name="Feng K."/>
            <person name="Yates T."/>
            <person name="Jawdy S."/>
            <person name="Smart L.B."/>
            <person name="Muchero W."/>
        </authorList>
    </citation>
    <scope>NUCLEOTIDE SEQUENCE</scope>
    <source>
        <tissue evidence="2">Shoot tip</tissue>
    </source>
</reference>
<dbReference type="PANTHER" id="PTHR35546:SF130">
    <property type="entry name" value="EXPRESSED PROTEIN"/>
    <property type="match status" value="1"/>
</dbReference>
<reference evidence="2" key="2">
    <citation type="journal article" date="2023" name="Int. J. Mol. Sci.">
        <title>De Novo Assembly and Annotation of 11 Diverse Shrub Willow (Salix) Genomes Reveals Novel Gene Organization in Sex-Linked Regions.</title>
        <authorList>
            <person name="Hyden B."/>
            <person name="Feng K."/>
            <person name="Yates T.B."/>
            <person name="Jawdy S."/>
            <person name="Cereghino C."/>
            <person name="Smart L.B."/>
            <person name="Muchero W."/>
        </authorList>
    </citation>
    <scope>NUCLEOTIDE SEQUENCE</scope>
    <source>
        <tissue evidence="2">Shoot tip</tissue>
    </source>
</reference>
<evidence type="ECO:0000259" key="1">
    <source>
        <dbReference type="SMART" id="SM00256"/>
    </source>
</evidence>
<feature type="domain" description="F-box" evidence="1">
    <location>
        <begin position="27"/>
        <end position="67"/>
    </location>
</feature>
<keyword evidence="3" id="KW-1185">Reference proteome</keyword>
<dbReference type="Pfam" id="PF00646">
    <property type="entry name" value="F-box"/>
    <property type="match status" value="1"/>
</dbReference>
<dbReference type="InterPro" id="IPR055290">
    <property type="entry name" value="At3g26010-like"/>
</dbReference>
<dbReference type="InterPro" id="IPR036047">
    <property type="entry name" value="F-box-like_dom_sf"/>
</dbReference>
<evidence type="ECO:0000313" key="3">
    <source>
        <dbReference type="Proteomes" id="UP001141253"/>
    </source>
</evidence>
<dbReference type="InterPro" id="IPR001810">
    <property type="entry name" value="F-box_dom"/>
</dbReference>
<name>A0ABQ9C6Z2_9ROSI</name>
<dbReference type="SMART" id="SM00256">
    <property type="entry name" value="FBOX"/>
    <property type="match status" value="1"/>
</dbReference>
<evidence type="ECO:0000313" key="2">
    <source>
        <dbReference type="EMBL" id="KAJ6395013.1"/>
    </source>
</evidence>
<dbReference type="SUPFAM" id="SSF81383">
    <property type="entry name" value="F-box domain"/>
    <property type="match status" value="1"/>
</dbReference>
<dbReference type="PANTHER" id="PTHR35546">
    <property type="entry name" value="F-BOX PROTEIN INTERACTION DOMAIN PROTEIN-RELATED"/>
    <property type="match status" value="1"/>
</dbReference>
<dbReference type="EMBL" id="JAPFFI010000005">
    <property type="protein sequence ID" value="KAJ6395013.1"/>
    <property type="molecule type" value="Genomic_DNA"/>
</dbReference>
<sequence length="181" mass="20217">MLSFKRIAGSSSSSQAPFSVSAETIANNEDLLTELLLRLPIKSLLKFKCVSKHWLSLISNPHFSRRRISCYSTPPCGLFLIERGSPYAGYQLVALDSNHSKAPFKNLTFVNDISEIKFIQSCNGLLLYFRSLRPGWSGGIYYVYNPTTKQHTTIPEPRRAVGAALAFDPSKSPHYKVICVT</sequence>
<protein>
    <recommendedName>
        <fullName evidence="1">F-box domain-containing protein</fullName>
    </recommendedName>
</protein>
<dbReference type="Proteomes" id="UP001141253">
    <property type="component" value="Chromosome 1"/>
</dbReference>
<accession>A0ABQ9C6Z2</accession>
<proteinExistence type="predicted"/>